<dbReference type="OrthoDB" id="7865349at2"/>
<dbReference type="EMBL" id="QNTQ01000015">
    <property type="protein sequence ID" value="RBI83637.1"/>
    <property type="molecule type" value="Genomic_DNA"/>
</dbReference>
<feature type="coiled-coil region" evidence="1">
    <location>
        <begin position="35"/>
        <end position="114"/>
    </location>
</feature>
<keyword evidence="4" id="KW-1185">Reference proteome</keyword>
<dbReference type="AlphaFoldDB" id="A0A365U745"/>
<reference evidence="3 4" key="1">
    <citation type="submission" date="2018-07" db="EMBL/GenBank/DDBJ databases">
        <title>Rhodosalinus sp. strain E84T genomic sequence and assembly.</title>
        <authorList>
            <person name="Liu Z.-W."/>
            <person name="Lu D.-C."/>
        </authorList>
    </citation>
    <scope>NUCLEOTIDE SEQUENCE [LARGE SCALE GENOMIC DNA]</scope>
    <source>
        <strain evidence="3 4">E84</strain>
    </source>
</reference>
<comment type="caution">
    <text evidence="3">The sequence shown here is derived from an EMBL/GenBank/DDBJ whole genome shotgun (WGS) entry which is preliminary data.</text>
</comment>
<dbReference type="RefSeq" id="WP_113290280.1">
    <property type="nucleotide sequence ID" value="NZ_QNTQ01000015.1"/>
</dbReference>
<gene>
    <name evidence="3" type="ORF">DRV85_14935</name>
</gene>
<name>A0A365U745_9RHOB</name>
<organism evidence="3 4">
    <name type="scientific">Rhodosalinus halophilus</name>
    <dbReference type="NCBI Taxonomy" id="2259333"/>
    <lineage>
        <taxon>Bacteria</taxon>
        <taxon>Pseudomonadati</taxon>
        <taxon>Pseudomonadota</taxon>
        <taxon>Alphaproteobacteria</taxon>
        <taxon>Rhodobacterales</taxon>
        <taxon>Paracoccaceae</taxon>
        <taxon>Rhodosalinus</taxon>
    </lineage>
</organism>
<accession>A0A365U745</accession>
<evidence type="ECO:0000256" key="2">
    <source>
        <dbReference type="SAM" id="SignalP"/>
    </source>
</evidence>
<feature type="chain" id="PRO_5016850934" evidence="2">
    <location>
        <begin position="26"/>
        <end position="154"/>
    </location>
</feature>
<protein>
    <submittedName>
        <fullName evidence="3">Uncharacterized protein</fullName>
    </submittedName>
</protein>
<dbReference type="SUPFAM" id="SSF58113">
    <property type="entry name" value="Apolipoprotein A-I"/>
    <property type="match status" value="1"/>
</dbReference>
<sequence>MSIRSTLRRAVAAAAFLSAALPAGAQDDGDTFTTTQEVRSEIQQAMEAIADYSAQERDQALSTAREALNRIDAVIERREQALRENWSEMSEEARENASAQLRALREARNRMGERYGALRAGASDAWDELKTGFSDAWDAFSGAWTAADGTTAAN</sequence>
<evidence type="ECO:0000313" key="3">
    <source>
        <dbReference type="EMBL" id="RBI83637.1"/>
    </source>
</evidence>
<dbReference type="Proteomes" id="UP000253370">
    <property type="component" value="Unassembled WGS sequence"/>
</dbReference>
<evidence type="ECO:0000256" key="1">
    <source>
        <dbReference type="SAM" id="Coils"/>
    </source>
</evidence>
<feature type="signal peptide" evidence="2">
    <location>
        <begin position="1"/>
        <end position="25"/>
    </location>
</feature>
<evidence type="ECO:0000313" key="4">
    <source>
        <dbReference type="Proteomes" id="UP000253370"/>
    </source>
</evidence>
<proteinExistence type="predicted"/>
<dbReference type="Gene3D" id="1.20.120.20">
    <property type="entry name" value="Apolipoprotein"/>
    <property type="match status" value="1"/>
</dbReference>
<keyword evidence="1" id="KW-0175">Coiled coil</keyword>
<keyword evidence="2" id="KW-0732">Signal</keyword>